<comment type="caution">
    <text evidence="6">Lacks conserved residue(s) required for the propagation of feature annotation.</text>
</comment>
<dbReference type="GO" id="GO:0042910">
    <property type="term" value="F:xenobiotic transmembrane transporter activity"/>
    <property type="evidence" value="ECO:0007669"/>
    <property type="project" value="InterPro"/>
</dbReference>
<gene>
    <name evidence="7" type="ORF">Acr_27g0007700</name>
</gene>
<evidence type="ECO:0000256" key="6">
    <source>
        <dbReference type="RuleBase" id="RU004914"/>
    </source>
</evidence>
<dbReference type="AlphaFoldDB" id="A0A7J0H7U0"/>
<evidence type="ECO:0000313" key="8">
    <source>
        <dbReference type="Proteomes" id="UP000585474"/>
    </source>
</evidence>
<dbReference type="InterPro" id="IPR045069">
    <property type="entry name" value="MATE_euk"/>
</dbReference>
<dbReference type="OrthoDB" id="2126698at2759"/>
<dbReference type="Pfam" id="PF01554">
    <property type="entry name" value="MatE"/>
    <property type="match status" value="2"/>
</dbReference>
<keyword evidence="5 6" id="KW-0472">Membrane</keyword>
<comment type="subcellular location">
    <subcellularLocation>
        <location evidence="1">Membrane</location>
        <topology evidence="1">Multi-pass membrane protein</topology>
    </subcellularLocation>
</comment>
<name>A0A7J0H7U0_9ERIC</name>
<dbReference type="GO" id="GO:0016020">
    <property type="term" value="C:membrane"/>
    <property type="evidence" value="ECO:0007669"/>
    <property type="project" value="UniProtKB-SubCell"/>
</dbReference>
<proteinExistence type="inferred from homology"/>
<evidence type="ECO:0000256" key="5">
    <source>
        <dbReference type="ARBA" id="ARBA00023136"/>
    </source>
</evidence>
<keyword evidence="8" id="KW-1185">Reference proteome</keyword>
<comment type="caution">
    <text evidence="7">The sequence shown here is derived from an EMBL/GenBank/DDBJ whole genome shotgun (WGS) entry which is preliminary data.</text>
</comment>
<keyword evidence="3 6" id="KW-0812">Transmembrane</keyword>
<feature type="transmembrane region" description="Helical" evidence="6">
    <location>
        <begin position="253"/>
        <end position="274"/>
    </location>
</feature>
<dbReference type="GO" id="GO:1990961">
    <property type="term" value="P:xenobiotic detoxification by transmembrane export across the plasma membrane"/>
    <property type="evidence" value="ECO:0007669"/>
    <property type="project" value="InterPro"/>
</dbReference>
<evidence type="ECO:0000313" key="7">
    <source>
        <dbReference type="EMBL" id="GFZ19031.1"/>
    </source>
</evidence>
<evidence type="ECO:0000256" key="4">
    <source>
        <dbReference type="ARBA" id="ARBA00022989"/>
    </source>
</evidence>
<reference evidence="7 8" key="1">
    <citation type="submission" date="2019-07" db="EMBL/GenBank/DDBJ databases">
        <title>De Novo Assembly of kiwifruit Actinidia rufa.</title>
        <authorList>
            <person name="Sugita-Konishi S."/>
            <person name="Sato K."/>
            <person name="Mori E."/>
            <person name="Abe Y."/>
            <person name="Kisaki G."/>
            <person name="Hamano K."/>
            <person name="Suezawa K."/>
            <person name="Otani M."/>
            <person name="Fukuda T."/>
            <person name="Manabe T."/>
            <person name="Gomi K."/>
            <person name="Tabuchi M."/>
            <person name="Akimitsu K."/>
            <person name="Kataoka I."/>
        </authorList>
    </citation>
    <scope>NUCLEOTIDE SEQUENCE [LARGE SCALE GENOMIC DNA]</scope>
    <source>
        <strain evidence="8">cv. Fuchu</strain>
    </source>
</reference>
<evidence type="ECO:0000256" key="1">
    <source>
        <dbReference type="ARBA" id="ARBA00004141"/>
    </source>
</evidence>
<organism evidence="7 8">
    <name type="scientific">Actinidia rufa</name>
    <dbReference type="NCBI Taxonomy" id="165716"/>
    <lineage>
        <taxon>Eukaryota</taxon>
        <taxon>Viridiplantae</taxon>
        <taxon>Streptophyta</taxon>
        <taxon>Embryophyta</taxon>
        <taxon>Tracheophyta</taxon>
        <taxon>Spermatophyta</taxon>
        <taxon>Magnoliopsida</taxon>
        <taxon>eudicotyledons</taxon>
        <taxon>Gunneridae</taxon>
        <taxon>Pentapetalae</taxon>
        <taxon>asterids</taxon>
        <taxon>Ericales</taxon>
        <taxon>Actinidiaceae</taxon>
        <taxon>Actinidia</taxon>
    </lineage>
</organism>
<accession>A0A7J0H7U0</accession>
<dbReference type="EMBL" id="BJWL01000027">
    <property type="protein sequence ID" value="GFZ19031.1"/>
    <property type="molecule type" value="Genomic_DNA"/>
</dbReference>
<dbReference type="Proteomes" id="UP000585474">
    <property type="component" value="Unassembled WGS sequence"/>
</dbReference>
<sequence>MEEALSPENKERRVVVVAAAAAATWEEFGEELKKVGSIATPMVVVTVSQYLLQVVSMSMAGHLGEVSLSSTAIAASFTNVTGFSLLFGMAGALETLCGQAYGAKQYQKLGIYTFAAIFSLILVCLPVSLLWTFLDKILINIGQDPSISHKAGKFAIWLIPSLFPYAILQSLVRYLQAQSLILPMLLCSVATLCFHIPVYWALVFKTDMGNCGAALAIGLSYWLNAILLGFYLKYSAATERTPLSFSKEVFLSIGEFFCFAVPSAVMVCLEWWSSELLVLLSGLLPNAHNLKPQFFLYGLLLFSNACLFDLVDISVDLILIPIFSSSLTIASLHFYVPYSFGAAASTWVSNELGAGNPEAARLSIWAVMVLEAAEVTIASTTLFCCRYVLGNVFSDEKEVVDYVRDMVPLICLFIVVDSFQAVLSGNIFQLLLYARLFSFKQPSVGSKT</sequence>
<feature type="transmembrane region" description="Helical" evidence="6">
    <location>
        <begin position="318"/>
        <end position="336"/>
    </location>
</feature>
<dbReference type="GO" id="GO:0015297">
    <property type="term" value="F:antiporter activity"/>
    <property type="evidence" value="ECO:0007669"/>
    <property type="project" value="InterPro"/>
</dbReference>
<keyword evidence="4 6" id="KW-1133">Transmembrane helix</keyword>
<feature type="transmembrane region" description="Helical" evidence="6">
    <location>
        <begin position="154"/>
        <end position="172"/>
    </location>
</feature>
<protein>
    <recommendedName>
        <fullName evidence="6">Protein DETOXIFICATION</fullName>
    </recommendedName>
    <alternativeName>
        <fullName evidence="6">Multidrug and toxic compound extrusion protein</fullName>
    </alternativeName>
</protein>
<comment type="similarity">
    <text evidence="2 6">Belongs to the multi antimicrobial extrusion (MATE) (TC 2.A.66.1) family.</text>
</comment>
<feature type="transmembrane region" description="Helical" evidence="6">
    <location>
        <begin position="179"/>
        <end position="200"/>
    </location>
</feature>
<feature type="transmembrane region" description="Helical" evidence="6">
    <location>
        <begin position="212"/>
        <end position="232"/>
    </location>
</feature>
<evidence type="ECO:0000256" key="2">
    <source>
        <dbReference type="ARBA" id="ARBA00010199"/>
    </source>
</evidence>
<feature type="transmembrane region" description="Helical" evidence="6">
    <location>
        <begin position="72"/>
        <end position="97"/>
    </location>
</feature>
<evidence type="ECO:0000256" key="3">
    <source>
        <dbReference type="ARBA" id="ARBA00022692"/>
    </source>
</evidence>
<feature type="transmembrane region" description="Helical" evidence="6">
    <location>
        <begin position="294"/>
        <end position="311"/>
    </location>
</feature>
<dbReference type="InterPro" id="IPR002528">
    <property type="entry name" value="MATE_fam"/>
</dbReference>
<feature type="transmembrane region" description="Helical" evidence="6">
    <location>
        <begin position="109"/>
        <end position="134"/>
    </location>
</feature>
<dbReference type="PANTHER" id="PTHR11206">
    <property type="entry name" value="MULTIDRUG RESISTANCE PROTEIN"/>
    <property type="match status" value="1"/>
</dbReference>
<feature type="transmembrane region" description="Helical" evidence="6">
    <location>
        <begin position="406"/>
        <end position="433"/>
    </location>
</feature>
<dbReference type="CDD" id="cd13132">
    <property type="entry name" value="MATE_eukaryotic"/>
    <property type="match status" value="1"/>
</dbReference>